<evidence type="ECO:0000313" key="2">
    <source>
        <dbReference type="EMBL" id="MEQ2439685.1"/>
    </source>
</evidence>
<reference evidence="2 3" key="1">
    <citation type="submission" date="2024-03" db="EMBL/GenBank/DDBJ databases">
        <title>Human intestinal bacterial collection.</title>
        <authorList>
            <person name="Pauvert C."/>
            <person name="Hitch T.C.A."/>
            <person name="Clavel T."/>
        </authorList>
    </citation>
    <scope>NUCLEOTIDE SEQUENCE [LARGE SCALE GENOMIC DNA]</scope>
    <source>
        <strain evidence="2 3">CLA-JM-H44</strain>
    </source>
</reference>
<comment type="caution">
    <text evidence="2">The sequence shown here is derived from an EMBL/GenBank/DDBJ whole genome shotgun (WGS) entry which is preliminary data.</text>
</comment>
<proteinExistence type="predicted"/>
<dbReference type="RefSeq" id="WP_349217949.1">
    <property type="nucleotide sequence ID" value="NZ_JBBMFD010000002.1"/>
</dbReference>
<gene>
    <name evidence="2" type="ORF">WMO26_02460</name>
</gene>
<feature type="signal peptide" evidence="1">
    <location>
        <begin position="1"/>
        <end position="27"/>
    </location>
</feature>
<keyword evidence="1" id="KW-0732">Signal</keyword>
<evidence type="ECO:0000313" key="3">
    <source>
        <dbReference type="Proteomes" id="UP001489509"/>
    </source>
</evidence>
<name>A0ABV1DXA4_9FIRM</name>
<accession>A0ABV1DXA4</accession>
<dbReference type="Proteomes" id="UP001489509">
    <property type="component" value="Unassembled WGS sequence"/>
</dbReference>
<evidence type="ECO:0000256" key="1">
    <source>
        <dbReference type="SAM" id="SignalP"/>
    </source>
</evidence>
<organism evidence="2 3">
    <name type="scientific">Solibaculum intestinale</name>
    <dbReference type="NCBI Taxonomy" id="3133165"/>
    <lineage>
        <taxon>Bacteria</taxon>
        <taxon>Bacillati</taxon>
        <taxon>Bacillota</taxon>
        <taxon>Clostridia</taxon>
        <taxon>Eubacteriales</taxon>
        <taxon>Oscillospiraceae</taxon>
        <taxon>Solibaculum</taxon>
    </lineage>
</organism>
<dbReference type="EMBL" id="JBBMFD010000002">
    <property type="protein sequence ID" value="MEQ2439685.1"/>
    <property type="molecule type" value="Genomic_DNA"/>
</dbReference>
<sequence length="329" mass="37824">MEKMKKTLALILAGTTLALSTGMPVIAVEENASLTAAEAYVQQSTVYHYPITPDDPEWLEFDSVIDMREACRIPQEMLKTMSTEEVVEAALHYPLLIDFYAFDTYDDGLDAILRESDAFLELMTRPDRAEKLAVRLQVQRTLDRSRSAELTFEQMILNDLLTLGRFSGNSISPYSEEQWEYITIHTPNGSPVTVIKKNEEYTATIQQIRKEYYAKTYPAAWYLAPATPRYNCHSYAWVLRSPDNIYWLEDTSAYRYDGSYYSVSLPNAKAGDIVWYVNGHHSAVLESVSLAARPEKQMVVSKWGPEPLFRHTVDYCPYYQDTTSFTYWH</sequence>
<feature type="chain" id="PRO_5045334982" evidence="1">
    <location>
        <begin position="28"/>
        <end position="329"/>
    </location>
</feature>
<protein>
    <submittedName>
        <fullName evidence="2">Uncharacterized protein</fullName>
    </submittedName>
</protein>
<keyword evidence="3" id="KW-1185">Reference proteome</keyword>